<reference evidence="1 2" key="1">
    <citation type="submission" date="2019-05" db="EMBL/GenBank/DDBJ databases">
        <authorList>
            <person name="Blazevic P."/>
            <person name="Carr B.L."/>
            <person name="Cusick N.V."/>
            <person name="Dudas J."/>
            <person name="Fiejdasz D."/>
            <person name="Friscone B.N."/>
            <person name="Fu B."/>
            <person name="Hussein A."/>
            <person name="Joyce A.J."/>
            <person name="McGann T.L."/>
            <person name="Rowan K."/>
            <person name="Schnautz R."/>
            <person name="Szarvas D.I."/>
            <person name="Zingsheim K."/>
            <person name="Zwissler T.E."/>
            <person name="Ball S.L."/>
            <person name="Breitenberger C.A."/>
            <person name="Daniels C.J."/>
            <person name="Garlena R.A."/>
            <person name="Russell D.A."/>
            <person name="Pope W.H."/>
            <person name="Jacobs-Sera D."/>
            <person name="Hatfull G.F."/>
        </authorList>
    </citation>
    <scope>NUCLEOTIDE SEQUENCE [LARGE SCALE GENOMIC DNA]</scope>
</reference>
<name>A0A514A5I9_9CAUD</name>
<protein>
    <submittedName>
        <fullName evidence="1">Uncharacterized protein</fullName>
    </submittedName>
</protein>
<gene>
    <name evidence="1" type="primary">45</name>
    <name evidence="1" type="ORF">SEA_GREKAYCON_45</name>
</gene>
<proteinExistence type="predicted"/>
<accession>A0A514A5I9</accession>
<sequence>MMNFEDLPKHVQEQLREEMLHEEPGQREAAEQELTRLQAEAEAQGAKPTTLQDLAAAFAESPNDAQQRFDRAQAEAAGAPLDFVQLYNKVEAEIDAFAEGKQGKEVVAAAVIQLVSHYCAAATEGRLRDQGEEIEKLNRTLSKQATWMHNEREIYKRRGRDLDVMRAVVAGTMELARCSEYEVTDERVARPGKIVTVWPMPEVRKTRIKIEDTHD</sequence>
<organism evidence="1 2">
    <name type="scientific">Arthrobacter phage Grekaycon</name>
    <dbReference type="NCBI Taxonomy" id="2591068"/>
    <lineage>
        <taxon>Viruses</taxon>
        <taxon>Duplodnaviria</taxon>
        <taxon>Heunggongvirae</taxon>
        <taxon>Uroviricota</taxon>
        <taxon>Caudoviricetes</taxon>
        <taxon>Berryhillviridae</taxon>
        <taxon>Marthavirus</taxon>
        <taxon>Marthavirus martha</taxon>
    </lineage>
</organism>
<dbReference type="Proteomes" id="UP000320364">
    <property type="component" value="Segment"/>
</dbReference>
<dbReference type="EMBL" id="MK919479">
    <property type="protein sequence ID" value="QDH48535.1"/>
    <property type="molecule type" value="Genomic_DNA"/>
</dbReference>
<evidence type="ECO:0000313" key="2">
    <source>
        <dbReference type="Proteomes" id="UP000320364"/>
    </source>
</evidence>
<evidence type="ECO:0000313" key="1">
    <source>
        <dbReference type="EMBL" id="QDH48535.1"/>
    </source>
</evidence>